<dbReference type="Proteomes" id="UP001176478">
    <property type="component" value="Unassembled WGS sequence"/>
</dbReference>
<dbReference type="EMBL" id="JAUQTG010000007">
    <property type="protein sequence ID" value="MDO7857379.1"/>
    <property type="molecule type" value="Genomic_DNA"/>
</dbReference>
<evidence type="ECO:0000313" key="1">
    <source>
        <dbReference type="EMBL" id="MDO7857379.1"/>
    </source>
</evidence>
<reference evidence="1" key="1">
    <citation type="submission" date="2023-07" db="EMBL/GenBank/DDBJ databases">
        <authorList>
            <person name="Yang W."/>
            <person name="Chen J."/>
            <person name="Ji P."/>
            <person name="Hu F."/>
        </authorList>
    </citation>
    <scope>NUCLEOTIDE SEQUENCE</scope>
    <source>
        <strain evidence="1">CRE-138-0111</strain>
    </source>
</reference>
<keyword evidence="2" id="KW-1185">Reference proteome</keyword>
<gene>
    <name evidence="1" type="ORF">Q5E86_13685</name>
</gene>
<organism evidence="1 2">
    <name type="scientific">Providencia huashanensis</name>
    <dbReference type="NCBI Taxonomy" id="3037798"/>
    <lineage>
        <taxon>Bacteria</taxon>
        <taxon>Pseudomonadati</taxon>
        <taxon>Pseudomonadota</taxon>
        <taxon>Gammaproteobacteria</taxon>
        <taxon>Enterobacterales</taxon>
        <taxon>Morganellaceae</taxon>
        <taxon>Providencia</taxon>
    </lineage>
</organism>
<reference evidence="1" key="2">
    <citation type="journal article" date="2024" name="Int. J. Antimicrob. Agents">
        <title>Identification of a novel Providencia species showing multi-drug-resistant in three patients with hospital-acquired infection.</title>
        <authorList>
            <person name="Yang W."/>
            <person name="Chen J."/>
            <person name="Yang F."/>
            <person name="Ji P."/>
            <person name="Shen S."/>
            <person name="Yin D."/>
            <person name="Hu F."/>
        </authorList>
    </citation>
    <scope>NUCLEOTIDE SEQUENCE</scope>
    <source>
        <strain evidence="1">CRE-138-0111</strain>
    </source>
</reference>
<protein>
    <submittedName>
        <fullName evidence="1">Uncharacterized protein</fullName>
    </submittedName>
</protein>
<comment type="caution">
    <text evidence="1">The sequence shown here is derived from an EMBL/GenBank/DDBJ whole genome shotgun (WGS) entry which is preliminary data.</text>
</comment>
<evidence type="ECO:0000313" key="2">
    <source>
        <dbReference type="Proteomes" id="UP001176478"/>
    </source>
</evidence>
<accession>A0ABT9AS03</accession>
<proteinExistence type="predicted"/>
<sequence>MRPIIINVDYKHNPNKIYNISNKVTLKNKIVNIANKNIELNYKKEIISNKIKSDKKNIESIDNIDLFSEIIREKNVIYTQSQNKILPSQYINLIKNHRKTFIPTGNNDHTIVLCSGDLIGKGVYGAAYRIGNFVIKIPNDDNIQKSNKNTEYSRCSNVLNEINRDNDFSRGITLKNGKQVLITKYVDGKSITGKNAFDFVKEKGRILFDYGSEGNVKIDNNGKKYVIDVDFVAQATGLKKYPSLGTLTIHEIYKDMFTINPLKTNNEKPFYYSEIEDLLPKLKGKWNNILTNDTIPQHRVIFLTRTMTLMQENEWLNQRYKAVL</sequence>
<name>A0ABT9AS03_9GAMM</name>